<protein>
    <submittedName>
        <fullName evidence="5">Very-long-chain 3-oxoacyl-CoA reductase</fullName>
    </submittedName>
</protein>
<accession>A0A8D8JIV7</accession>
<dbReference type="PANTHER" id="PTHR43899:SF9">
    <property type="entry name" value="MIP25013P-RELATED"/>
    <property type="match status" value="1"/>
</dbReference>
<evidence type="ECO:0000256" key="4">
    <source>
        <dbReference type="SAM" id="Phobius"/>
    </source>
</evidence>
<dbReference type="CDD" id="cd05356">
    <property type="entry name" value="17beta-HSD1_like_SDR_c"/>
    <property type="match status" value="1"/>
</dbReference>
<feature type="transmembrane region" description="Helical" evidence="4">
    <location>
        <begin position="6"/>
        <end position="30"/>
    </location>
</feature>
<organism evidence="5">
    <name type="scientific">Culex pipiens</name>
    <name type="common">House mosquito</name>
    <dbReference type="NCBI Taxonomy" id="7175"/>
    <lineage>
        <taxon>Eukaryota</taxon>
        <taxon>Metazoa</taxon>
        <taxon>Ecdysozoa</taxon>
        <taxon>Arthropoda</taxon>
        <taxon>Hexapoda</taxon>
        <taxon>Insecta</taxon>
        <taxon>Pterygota</taxon>
        <taxon>Neoptera</taxon>
        <taxon>Endopterygota</taxon>
        <taxon>Diptera</taxon>
        <taxon>Nematocera</taxon>
        <taxon>Culicoidea</taxon>
        <taxon>Culicidae</taxon>
        <taxon>Culicinae</taxon>
        <taxon>Culicini</taxon>
        <taxon>Culex</taxon>
        <taxon>Culex</taxon>
    </lineage>
</organism>
<keyword evidence="4" id="KW-0472">Membrane</keyword>
<dbReference type="InterPro" id="IPR036291">
    <property type="entry name" value="NAD(P)-bd_dom_sf"/>
</dbReference>
<evidence type="ECO:0000256" key="2">
    <source>
        <dbReference type="ARBA" id="ARBA00022857"/>
    </source>
</evidence>
<dbReference type="Pfam" id="PF00106">
    <property type="entry name" value="adh_short"/>
    <property type="match status" value="1"/>
</dbReference>
<dbReference type="AlphaFoldDB" id="A0A8D8JIV7"/>
<dbReference type="SUPFAM" id="SSF51735">
    <property type="entry name" value="NAD(P)-binding Rossmann-fold domains"/>
    <property type="match status" value="1"/>
</dbReference>
<keyword evidence="3" id="KW-0560">Oxidoreductase</keyword>
<dbReference type="PANTHER" id="PTHR43899">
    <property type="entry name" value="RH59310P"/>
    <property type="match status" value="1"/>
</dbReference>
<dbReference type="PIRSF" id="PIRSF000126">
    <property type="entry name" value="11-beta-HSD1"/>
    <property type="match status" value="1"/>
</dbReference>
<keyword evidence="4" id="KW-1133">Transmembrane helix</keyword>
<dbReference type="InterPro" id="IPR051019">
    <property type="entry name" value="VLCFA-Steroid_DH"/>
</dbReference>
<name>A0A8D8JIV7_CULPI</name>
<dbReference type="EMBL" id="HBUE01288727">
    <property type="protein sequence ID" value="CAG6573004.1"/>
    <property type="molecule type" value="Transcribed_RNA"/>
</dbReference>
<sequence length="308" mass="34341">MFWWIGVYAVFLWCYNGFLESLLGIIWGSLKNLLQRERFPEKYGKWAVVTGSSDGIGREYAEQLARKGMNIMLVSRTEHKLIAVAAEIERKYGVQTKWLAVDFSKGPEIYKTLREKLASIEVGMLVNNVGHLPPPSQTFDENSDQDVTATINLNIVATTTMTRIVLPGMLRRHKGIIINVSSSAGYHPGPGMTIYAASKAYTTSLGLGLAHELRGTGVQCQTVAPFVVLTNRSQDFAKLLPRFMAVLDVERFVRSAVFTIGKTAHTCGHWMHPVQIFHINFLPQSVMALSVGMLLKRLRSVLLKTPTC</sequence>
<dbReference type="InterPro" id="IPR020904">
    <property type="entry name" value="Sc_DH/Rdtase_CS"/>
</dbReference>
<dbReference type="GO" id="GO:0005783">
    <property type="term" value="C:endoplasmic reticulum"/>
    <property type="evidence" value="ECO:0007669"/>
    <property type="project" value="UniProtKB-SubCell"/>
</dbReference>
<dbReference type="InterPro" id="IPR002347">
    <property type="entry name" value="SDR_fam"/>
</dbReference>
<keyword evidence="4" id="KW-0812">Transmembrane</keyword>
<evidence type="ECO:0000256" key="1">
    <source>
        <dbReference type="ARBA" id="ARBA00004240"/>
    </source>
</evidence>
<reference evidence="5" key="1">
    <citation type="submission" date="2021-05" db="EMBL/GenBank/DDBJ databases">
        <authorList>
            <person name="Alioto T."/>
            <person name="Alioto T."/>
            <person name="Gomez Garrido J."/>
        </authorList>
    </citation>
    <scope>NUCLEOTIDE SEQUENCE</scope>
</reference>
<keyword evidence="2" id="KW-0521">NADP</keyword>
<dbReference type="PROSITE" id="PS00061">
    <property type="entry name" value="ADH_SHORT"/>
    <property type="match status" value="1"/>
</dbReference>
<dbReference type="Gene3D" id="3.40.50.720">
    <property type="entry name" value="NAD(P)-binding Rossmann-like Domain"/>
    <property type="match status" value="1"/>
</dbReference>
<dbReference type="FunFam" id="3.40.50.720:FF:000137">
    <property type="entry name" value="Hydroxysteroid (17-beta) dehydrogenase 3"/>
    <property type="match status" value="1"/>
</dbReference>
<evidence type="ECO:0000313" key="5">
    <source>
        <dbReference type="EMBL" id="CAG6573004.1"/>
    </source>
</evidence>
<dbReference type="PRINTS" id="PR00081">
    <property type="entry name" value="GDHRDH"/>
</dbReference>
<proteinExistence type="predicted"/>
<comment type="subcellular location">
    <subcellularLocation>
        <location evidence="1">Endoplasmic reticulum</location>
    </subcellularLocation>
</comment>
<evidence type="ECO:0000256" key="3">
    <source>
        <dbReference type="ARBA" id="ARBA00023002"/>
    </source>
</evidence>
<dbReference type="GO" id="GO:0016491">
    <property type="term" value="F:oxidoreductase activity"/>
    <property type="evidence" value="ECO:0007669"/>
    <property type="project" value="UniProtKB-KW"/>
</dbReference>